<dbReference type="AlphaFoldDB" id="A0A843WMJ0"/>
<feature type="domain" description="EF-hand" evidence="4">
    <location>
        <begin position="158"/>
        <end position="193"/>
    </location>
</feature>
<comment type="caution">
    <text evidence="5">The sequence shown here is derived from an EMBL/GenBank/DDBJ whole genome shotgun (WGS) entry which is preliminary data.</text>
</comment>
<feature type="domain" description="EF-hand" evidence="4">
    <location>
        <begin position="83"/>
        <end position="118"/>
    </location>
</feature>
<dbReference type="OrthoDB" id="26525at2759"/>
<dbReference type="Gene3D" id="1.10.238.10">
    <property type="entry name" value="EF-hand"/>
    <property type="match status" value="3"/>
</dbReference>
<evidence type="ECO:0000256" key="2">
    <source>
        <dbReference type="ARBA" id="ARBA00022737"/>
    </source>
</evidence>
<dbReference type="CDD" id="cd00051">
    <property type="entry name" value="EFh"/>
    <property type="match status" value="1"/>
</dbReference>
<dbReference type="InterPro" id="IPR011992">
    <property type="entry name" value="EF-hand-dom_pair"/>
</dbReference>
<dbReference type="Pfam" id="PF13499">
    <property type="entry name" value="EF-hand_7"/>
    <property type="match status" value="1"/>
</dbReference>
<protein>
    <recommendedName>
        <fullName evidence="4">EF-hand domain-containing protein</fullName>
    </recommendedName>
</protein>
<dbReference type="PROSITE" id="PS50222">
    <property type="entry name" value="EF_HAND_2"/>
    <property type="match status" value="2"/>
</dbReference>
<dbReference type="InterPro" id="IPR002048">
    <property type="entry name" value="EF_hand_dom"/>
</dbReference>
<dbReference type="GO" id="GO:0043226">
    <property type="term" value="C:organelle"/>
    <property type="evidence" value="ECO:0007669"/>
    <property type="project" value="UniProtKB-ARBA"/>
</dbReference>
<evidence type="ECO:0000256" key="1">
    <source>
        <dbReference type="ARBA" id="ARBA00022723"/>
    </source>
</evidence>
<dbReference type="EMBL" id="NMUH01003377">
    <property type="protein sequence ID" value="MQM05244.1"/>
    <property type="molecule type" value="Genomic_DNA"/>
</dbReference>
<dbReference type="InterPro" id="IPR018247">
    <property type="entry name" value="EF_Hand_1_Ca_BS"/>
</dbReference>
<sequence length="252" mass="26866">MQQSLRRKRICVGVSSPSLSTLSLSSYFSLFRPAAGCLHSPRQAASAGRPGLFGEYWSSTSPGHFAPKGATGGVAAPVAHAGAVPAVVSELFSMFDRDGDGKITKQELELLERSDPPSEEEVAMMVVEVDRDGDRCISLDEFRALGPSPAWGTSGGTPGVEELWDAFAIFDADGNGKISAEELLRIFVTLMHALAEEEESDDDEDGCLAQHVRRERDEGGCSVPFGGLLAGESEPIGRTVEEVKWADDGCGF</sequence>
<evidence type="ECO:0000313" key="5">
    <source>
        <dbReference type="EMBL" id="MQM05244.1"/>
    </source>
</evidence>
<reference evidence="5" key="1">
    <citation type="submission" date="2017-07" db="EMBL/GenBank/DDBJ databases">
        <title>Taro Niue Genome Assembly and Annotation.</title>
        <authorList>
            <person name="Atibalentja N."/>
            <person name="Keating K."/>
            <person name="Fields C.J."/>
        </authorList>
    </citation>
    <scope>NUCLEOTIDE SEQUENCE</scope>
    <source>
        <strain evidence="5">Niue_2</strain>
        <tissue evidence="5">Leaf</tissue>
    </source>
</reference>
<accession>A0A843WMJ0</accession>
<evidence type="ECO:0000256" key="3">
    <source>
        <dbReference type="ARBA" id="ARBA00022837"/>
    </source>
</evidence>
<keyword evidence="6" id="KW-1185">Reference proteome</keyword>
<dbReference type="PROSITE" id="PS00018">
    <property type="entry name" value="EF_HAND_1"/>
    <property type="match status" value="3"/>
</dbReference>
<organism evidence="5 6">
    <name type="scientific">Colocasia esculenta</name>
    <name type="common">Wild taro</name>
    <name type="synonym">Arum esculentum</name>
    <dbReference type="NCBI Taxonomy" id="4460"/>
    <lineage>
        <taxon>Eukaryota</taxon>
        <taxon>Viridiplantae</taxon>
        <taxon>Streptophyta</taxon>
        <taxon>Embryophyta</taxon>
        <taxon>Tracheophyta</taxon>
        <taxon>Spermatophyta</taxon>
        <taxon>Magnoliopsida</taxon>
        <taxon>Liliopsida</taxon>
        <taxon>Araceae</taxon>
        <taxon>Aroideae</taxon>
        <taxon>Colocasieae</taxon>
        <taxon>Colocasia</taxon>
    </lineage>
</organism>
<dbReference type="SUPFAM" id="SSF47473">
    <property type="entry name" value="EF-hand"/>
    <property type="match status" value="1"/>
</dbReference>
<dbReference type="SMART" id="SM00054">
    <property type="entry name" value="EFh"/>
    <property type="match status" value="3"/>
</dbReference>
<evidence type="ECO:0000313" key="6">
    <source>
        <dbReference type="Proteomes" id="UP000652761"/>
    </source>
</evidence>
<dbReference type="Pfam" id="PF13405">
    <property type="entry name" value="EF-hand_6"/>
    <property type="match status" value="1"/>
</dbReference>
<proteinExistence type="predicted"/>
<keyword evidence="1" id="KW-0479">Metal-binding</keyword>
<evidence type="ECO:0000259" key="4">
    <source>
        <dbReference type="PROSITE" id="PS50222"/>
    </source>
</evidence>
<dbReference type="GO" id="GO:0005509">
    <property type="term" value="F:calcium ion binding"/>
    <property type="evidence" value="ECO:0007669"/>
    <property type="project" value="InterPro"/>
</dbReference>
<dbReference type="InterPro" id="IPR039647">
    <property type="entry name" value="EF_hand_pair_protein_CML-like"/>
</dbReference>
<name>A0A843WMJ0_COLES</name>
<keyword evidence="3" id="KW-0106">Calcium</keyword>
<keyword evidence="2" id="KW-0677">Repeat</keyword>
<dbReference type="PANTHER" id="PTHR10891">
    <property type="entry name" value="EF-HAND CALCIUM-BINDING DOMAIN CONTAINING PROTEIN"/>
    <property type="match status" value="1"/>
</dbReference>
<dbReference type="Proteomes" id="UP000652761">
    <property type="component" value="Unassembled WGS sequence"/>
</dbReference>
<gene>
    <name evidence="5" type="ORF">Taro_038052</name>
</gene>
<dbReference type="FunFam" id="1.10.238.10:FF:000178">
    <property type="entry name" value="Calmodulin-2 A"/>
    <property type="match status" value="1"/>
</dbReference>